<geneLocation type="plasmid" evidence="2">
    <name>ptaa-4-1</name>
</geneLocation>
<protein>
    <submittedName>
        <fullName evidence="1">Uncharacterized protein</fullName>
    </submittedName>
</protein>
<dbReference type="AlphaFoldDB" id="A0A4P7VS44"/>
<reference evidence="1 2" key="1">
    <citation type="submission" date="2019-02" db="EMBL/GenBank/DDBJ databases">
        <title>Isolation and identification of novel species under the genus Muribaculum.</title>
        <authorList>
            <person name="Miyake S."/>
            <person name="Ding Y."/>
            <person name="Low A."/>
            <person name="Soh M."/>
            <person name="Seedorf H."/>
        </authorList>
    </citation>
    <scope>NUCLEOTIDE SEQUENCE [LARGE SCALE GENOMIC DNA]</scope>
    <source>
        <strain evidence="1 2">TLL-A4</strain>
        <plasmid evidence="2">ptaa-4-1</plasmid>
    </source>
</reference>
<name>A0A4P7VS44_9BACT</name>
<accession>A0A4P7VS44</accession>
<evidence type="ECO:0000313" key="2">
    <source>
        <dbReference type="Proteomes" id="UP000297031"/>
    </source>
</evidence>
<dbReference type="EMBL" id="CP039394">
    <property type="protein sequence ID" value="QCD37196.1"/>
    <property type="molecule type" value="Genomic_DNA"/>
</dbReference>
<keyword evidence="2" id="KW-1185">Reference proteome</keyword>
<keyword evidence="1" id="KW-0614">Plasmid</keyword>
<sequence>MKNQETRKCEVCGEIKPVADFSKSYRNRCKACVAAEARMHRASQSTAVEKTMKWSELNLSDALIGKHVLVKGYNRNTGKYFYAIGYIDKYSNQYALLREEDKERNYIENVRLFNRSLSYWYIDIEEIQ</sequence>
<dbReference type="Proteomes" id="UP000297031">
    <property type="component" value="Plasmid pTAA-4-1"/>
</dbReference>
<dbReference type="OrthoDB" id="9908893at2"/>
<dbReference type="KEGG" id="mgod:E7746_14755"/>
<proteinExistence type="predicted"/>
<dbReference type="GeneID" id="82151222"/>
<organism evidence="1 2">
    <name type="scientific">Muribaculum gordoncarteri</name>
    <dbReference type="NCBI Taxonomy" id="2530390"/>
    <lineage>
        <taxon>Bacteria</taxon>
        <taxon>Pseudomonadati</taxon>
        <taxon>Bacteroidota</taxon>
        <taxon>Bacteroidia</taxon>
        <taxon>Bacteroidales</taxon>
        <taxon>Muribaculaceae</taxon>
        <taxon>Muribaculum</taxon>
    </lineage>
</organism>
<evidence type="ECO:0000313" key="1">
    <source>
        <dbReference type="EMBL" id="QCD37196.1"/>
    </source>
</evidence>
<dbReference type="RefSeq" id="WP_135472911.1">
    <property type="nucleotide sequence ID" value="NZ_CP039394.1"/>
</dbReference>
<gene>
    <name evidence="1" type="ORF">E7746_14755</name>
</gene>